<keyword evidence="2" id="KW-1185">Reference proteome</keyword>
<organism evidence="1 2">
    <name type="scientific">Streptomyces vulcanius</name>
    <dbReference type="NCBI Taxonomy" id="1441876"/>
    <lineage>
        <taxon>Bacteria</taxon>
        <taxon>Bacillati</taxon>
        <taxon>Actinomycetota</taxon>
        <taxon>Actinomycetes</taxon>
        <taxon>Kitasatosporales</taxon>
        <taxon>Streptomycetaceae</taxon>
        <taxon>Streptomyces</taxon>
    </lineage>
</organism>
<evidence type="ECO:0008006" key="3">
    <source>
        <dbReference type="Google" id="ProtNLM"/>
    </source>
</evidence>
<proteinExistence type="predicted"/>
<dbReference type="Proteomes" id="UP001595839">
    <property type="component" value="Unassembled WGS sequence"/>
</dbReference>
<comment type="caution">
    <text evidence="1">The sequence shown here is derived from an EMBL/GenBank/DDBJ whole genome shotgun (WGS) entry which is preliminary data.</text>
</comment>
<evidence type="ECO:0000313" key="1">
    <source>
        <dbReference type="EMBL" id="MFC4501959.1"/>
    </source>
</evidence>
<name>A0ABV9APX4_9ACTN</name>
<protein>
    <recommendedName>
        <fullName evidence="3">PH domain-containing protein</fullName>
    </recommendedName>
</protein>
<dbReference type="RefSeq" id="WP_381174350.1">
    <property type="nucleotide sequence ID" value="NZ_JBHSFK010000013.1"/>
</dbReference>
<accession>A0ABV9APX4</accession>
<reference evidence="2" key="1">
    <citation type="journal article" date="2019" name="Int. J. Syst. Evol. Microbiol.">
        <title>The Global Catalogue of Microorganisms (GCM) 10K type strain sequencing project: providing services to taxonomists for standard genome sequencing and annotation.</title>
        <authorList>
            <consortium name="The Broad Institute Genomics Platform"/>
            <consortium name="The Broad Institute Genome Sequencing Center for Infectious Disease"/>
            <person name="Wu L."/>
            <person name="Ma J."/>
        </authorList>
    </citation>
    <scope>NUCLEOTIDE SEQUENCE [LARGE SCALE GENOMIC DNA]</scope>
    <source>
        <strain evidence="2">CGMCC 4.7177</strain>
    </source>
</reference>
<gene>
    <name evidence="1" type="ORF">ACFPIH_20890</name>
</gene>
<evidence type="ECO:0000313" key="2">
    <source>
        <dbReference type="Proteomes" id="UP001595839"/>
    </source>
</evidence>
<dbReference type="EMBL" id="JBHSFK010000013">
    <property type="protein sequence ID" value="MFC4501959.1"/>
    <property type="molecule type" value="Genomic_DNA"/>
</dbReference>
<sequence length="142" mass="15753">MHPSASFRLSLRQRALPAVLGFPGAVLLLQIFQALAGHVMPANVWEQTIGGSFVGAVVLVLVSCRHGVILTEDELVVRNGWRRRIPRAGIERLEVRRVLGVSQVVVRTKDGRYTTLPAPTSFLDSQFEAKARELTRWWQAGA</sequence>